<evidence type="ECO:0000313" key="2">
    <source>
        <dbReference type="Proteomes" id="UP000499080"/>
    </source>
</evidence>
<keyword evidence="2" id="KW-1185">Reference proteome</keyword>
<evidence type="ECO:0000313" key="1">
    <source>
        <dbReference type="EMBL" id="GBM84690.1"/>
    </source>
</evidence>
<organism evidence="1 2">
    <name type="scientific">Araneus ventricosus</name>
    <name type="common">Orbweaver spider</name>
    <name type="synonym">Epeira ventricosa</name>
    <dbReference type="NCBI Taxonomy" id="182803"/>
    <lineage>
        <taxon>Eukaryota</taxon>
        <taxon>Metazoa</taxon>
        <taxon>Ecdysozoa</taxon>
        <taxon>Arthropoda</taxon>
        <taxon>Chelicerata</taxon>
        <taxon>Arachnida</taxon>
        <taxon>Araneae</taxon>
        <taxon>Araneomorphae</taxon>
        <taxon>Entelegynae</taxon>
        <taxon>Araneoidea</taxon>
        <taxon>Araneidae</taxon>
        <taxon>Araneus</taxon>
    </lineage>
</organism>
<gene>
    <name evidence="1" type="ORF">AVEN_49841_1</name>
</gene>
<dbReference type="AlphaFoldDB" id="A0A4Y2J451"/>
<comment type="caution">
    <text evidence="1">The sequence shown here is derived from an EMBL/GenBank/DDBJ whole genome shotgun (WGS) entry which is preliminary data.</text>
</comment>
<proteinExistence type="predicted"/>
<sequence>MHSTLVKIGCLGSNCNYEGIHFDHENYEQPSPPSVIHPVLFNLEDRISQGKQGPFNRTPLKVYTDGSKINDQTVSAFCAFANEAVTKTWKAKLSNTVFQPIQYSWKQPILYSRLKL</sequence>
<dbReference type="EMBL" id="BGPR01003178">
    <property type="protein sequence ID" value="GBM84690.1"/>
    <property type="molecule type" value="Genomic_DNA"/>
</dbReference>
<accession>A0A4Y2J451</accession>
<name>A0A4Y2J451_ARAVE</name>
<dbReference type="Proteomes" id="UP000499080">
    <property type="component" value="Unassembled WGS sequence"/>
</dbReference>
<protein>
    <submittedName>
        <fullName evidence="1">Uncharacterized protein</fullName>
    </submittedName>
</protein>
<dbReference type="OrthoDB" id="5419617at2759"/>
<reference evidence="1 2" key="1">
    <citation type="journal article" date="2019" name="Sci. Rep.">
        <title>Orb-weaving spider Araneus ventricosus genome elucidates the spidroin gene catalogue.</title>
        <authorList>
            <person name="Kono N."/>
            <person name="Nakamura H."/>
            <person name="Ohtoshi R."/>
            <person name="Moran D.A.P."/>
            <person name="Shinohara A."/>
            <person name="Yoshida Y."/>
            <person name="Fujiwara M."/>
            <person name="Mori M."/>
            <person name="Tomita M."/>
            <person name="Arakawa K."/>
        </authorList>
    </citation>
    <scope>NUCLEOTIDE SEQUENCE [LARGE SCALE GENOMIC DNA]</scope>
</reference>